<sequence length="349" mass="41078">MAAKNTKRRSADCNKARANTYDPKSRRMAYNIIPSTKAAIESTQHADASSEPAQNHKRKRLISRGKWKAHEEECRPRKRLISRGELKACLALKRRAQEESSEDDEEESSEDDEEESSEEEQVEKKMTMVRKTEQEPWEDEDEDTSEEDEEDEEDDDLTEDEGSLPVKYKVDTIDFATKVYDIQPRRKTIPVWESLRYRHHIDLPNDERVFVDDIIRVGLEGFAKILEIRYDREEGGCLVLIQWLYDKDDIIDLLRSRGRLHLYAVTEGVGRHRILPSDHFQVIDQDDISETADLRGKRVTVSWYFTCAWEGMEEWVRSHKFQKALDKQLDDSRRRRLIRSALEPPNYFN</sequence>
<feature type="region of interest" description="Disordered" evidence="1">
    <location>
        <begin position="39"/>
        <end position="78"/>
    </location>
</feature>
<feature type="region of interest" description="Disordered" evidence="1">
    <location>
        <begin position="1"/>
        <end position="25"/>
    </location>
</feature>
<dbReference type="EMBL" id="JAVRRJ010000011">
    <property type="protein sequence ID" value="KAK5080969.1"/>
    <property type="molecule type" value="Genomic_DNA"/>
</dbReference>
<reference evidence="2 3" key="1">
    <citation type="submission" date="2023-08" db="EMBL/GenBank/DDBJ databases">
        <title>Black Yeasts Isolated from many extreme environments.</title>
        <authorList>
            <person name="Coleine C."/>
            <person name="Stajich J.E."/>
            <person name="Selbmann L."/>
        </authorList>
    </citation>
    <scope>NUCLEOTIDE SEQUENCE [LARGE SCALE GENOMIC DNA]</scope>
    <source>
        <strain evidence="2 3">CCFEE 5910</strain>
    </source>
</reference>
<proteinExistence type="predicted"/>
<feature type="compositionally biased region" description="Acidic residues" evidence="1">
    <location>
        <begin position="135"/>
        <end position="162"/>
    </location>
</feature>
<organism evidence="2 3">
    <name type="scientific">Lithohypha guttulata</name>
    <dbReference type="NCBI Taxonomy" id="1690604"/>
    <lineage>
        <taxon>Eukaryota</taxon>
        <taxon>Fungi</taxon>
        <taxon>Dikarya</taxon>
        <taxon>Ascomycota</taxon>
        <taxon>Pezizomycotina</taxon>
        <taxon>Eurotiomycetes</taxon>
        <taxon>Chaetothyriomycetidae</taxon>
        <taxon>Chaetothyriales</taxon>
        <taxon>Trichomeriaceae</taxon>
        <taxon>Lithohypha</taxon>
    </lineage>
</organism>
<name>A0AAN7Y8F4_9EURO</name>
<feature type="compositionally biased region" description="Acidic residues" evidence="1">
    <location>
        <begin position="99"/>
        <end position="121"/>
    </location>
</feature>
<evidence type="ECO:0000313" key="2">
    <source>
        <dbReference type="EMBL" id="KAK5080969.1"/>
    </source>
</evidence>
<feature type="region of interest" description="Disordered" evidence="1">
    <location>
        <begin position="93"/>
        <end position="163"/>
    </location>
</feature>
<dbReference type="AlphaFoldDB" id="A0AAN7Y8F4"/>
<comment type="caution">
    <text evidence="2">The sequence shown here is derived from an EMBL/GenBank/DDBJ whole genome shotgun (WGS) entry which is preliminary data.</text>
</comment>
<dbReference type="Proteomes" id="UP001309876">
    <property type="component" value="Unassembled WGS sequence"/>
</dbReference>
<protein>
    <submittedName>
        <fullName evidence="2">Uncharacterized protein</fullName>
    </submittedName>
</protein>
<evidence type="ECO:0000256" key="1">
    <source>
        <dbReference type="SAM" id="MobiDB-lite"/>
    </source>
</evidence>
<gene>
    <name evidence="2" type="ORF">LTR05_008286</name>
</gene>
<feature type="compositionally biased region" description="Basic residues" evidence="1">
    <location>
        <begin position="55"/>
        <end position="67"/>
    </location>
</feature>
<accession>A0AAN7Y8F4</accession>
<feature type="compositionally biased region" description="Polar residues" evidence="1">
    <location>
        <begin position="41"/>
        <end position="53"/>
    </location>
</feature>
<evidence type="ECO:0000313" key="3">
    <source>
        <dbReference type="Proteomes" id="UP001309876"/>
    </source>
</evidence>
<feature type="compositionally biased region" description="Basic and acidic residues" evidence="1">
    <location>
        <begin position="122"/>
        <end position="134"/>
    </location>
</feature>
<keyword evidence="3" id="KW-1185">Reference proteome</keyword>